<protein>
    <recommendedName>
        <fullName evidence="2">BioF2-like acetyltransferase domain-containing protein</fullName>
    </recommendedName>
</protein>
<reference evidence="1" key="1">
    <citation type="journal article" date="2020" name="mSystems">
        <title>Genome- and Community-Level Interaction Insights into Carbon Utilization and Element Cycling Functions of Hydrothermarchaeota in Hydrothermal Sediment.</title>
        <authorList>
            <person name="Zhou Z."/>
            <person name="Liu Y."/>
            <person name="Xu W."/>
            <person name="Pan J."/>
            <person name="Luo Z.H."/>
            <person name="Li M."/>
        </authorList>
    </citation>
    <scope>NUCLEOTIDE SEQUENCE [LARGE SCALE GENOMIC DNA]</scope>
    <source>
        <strain evidence="1">HyVt-493</strain>
    </source>
</reference>
<evidence type="ECO:0008006" key="2">
    <source>
        <dbReference type="Google" id="ProtNLM"/>
    </source>
</evidence>
<gene>
    <name evidence="1" type="ORF">ENJ51_10955</name>
</gene>
<dbReference type="Proteomes" id="UP000885750">
    <property type="component" value="Unassembled WGS sequence"/>
</dbReference>
<name>A0A7V2T1A2_LEUMU</name>
<evidence type="ECO:0000313" key="1">
    <source>
        <dbReference type="EMBL" id="HFC93316.1"/>
    </source>
</evidence>
<organism evidence="1">
    <name type="scientific">Leucothrix mucor</name>
    <dbReference type="NCBI Taxonomy" id="45248"/>
    <lineage>
        <taxon>Bacteria</taxon>
        <taxon>Pseudomonadati</taxon>
        <taxon>Pseudomonadota</taxon>
        <taxon>Gammaproteobacteria</taxon>
        <taxon>Thiotrichales</taxon>
        <taxon>Thiotrichaceae</taxon>
        <taxon>Leucothrix</taxon>
    </lineage>
</organism>
<proteinExistence type="predicted"/>
<sequence length="323" mass="36320">MGLNLCLTNEELAVIDALDDGTLYAASNLVKELFSYPYLSDSRLLVSRNAQGQPTGYIPLGLYASNEGQLIASYIPAIPASPPISPTYTPGAENVIANLDQLLDETATYFDVDVVAQHDFSYFEETASAYCMPLDKYLPYLSTSRRKDFKRKLKNANKYQIEAGDLNDVLNAWSWMKQVWEKRGAYDSDHVRRVVRWLSEIQASGRAIMKVDKYMLNGKTVGVNCCVIHHYYGITHIDDYLTWYDASIASGLGIVSAINNLTDPNYYGARYNLGLPGFYGKTFGGHEYKWDIFPENIRLSQSIVNLDPELSAESDIIFADEFL</sequence>
<comment type="caution">
    <text evidence="1">The sequence shown here is derived from an EMBL/GenBank/DDBJ whole genome shotgun (WGS) entry which is preliminary data.</text>
</comment>
<dbReference type="AlphaFoldDB" id="A0A7V2T1A2"/>
<dbReference type="EMBL" id="DRMS01000413">
    <property type="protein sequence ID" value="HFC93316.1"/>
    <property type="molecule type" value="Genomic_DNA"/>
</dbReference>
<accession>A0A7V2T1A2</accession>